<evidence type="ECO:0000313" key="3">
    <source>
        <dbReference type="Proteomes" id="UP000316882"/>
    </source>
</evidence>
<dbReference type="SMART" id="SM00530">
    <property type="entry name" value="HTH_XRE"/>
    <property type="match status" value="1"/>
</dbReference>
<accession>A0A4Y3PL82</accession>
<evidence type="ECO:0000259" key="1">
    <source>
        <dbReference type="PROSITE" id="PS50943"/>
    </source>
</evidence>
<sequence length="408" mass="47719">MPNKRKYFGEQLRDLRHAKKWSQEDLAEALDVSRQTIANTERGQNVPKVRFVEHVFRLFESVEIVKAYAAIQEDKRELITLANFVAEADYSVAKQIMKKVIRGALKTDDFETMFPAMFQIVMWDMKIKKKVNPKKSSWLIRIAANLDPDPDLFIELTDELYAISGSTKNYEAFITITEAIKDKVYLDNKKLSYMLGHQANAYYYTGNEHKAYKKMSKAIEVMNGEVYKHTHLIYHKHAMICLQKFNYDEALECELKCLEILEPTSDFLKFIHAGLARLYYMTGRYEDAQVYWEAAFKRLGKNDSERTHSLNDIIMMEIRLGNLGSARVKIKECENILRLAKKSNWRHFADEDMLLRRNKVMLKAVETGEYVTREVDSILQELEKSHLKDELVLTKNFVLERALLSVRI</sequence>
<dbReference type="Gene3D" id="1.10.260.40">
    <property type="entry name" value="lambda repressor-like DNA-binding domains"/>
    <property type="match status" value="1"/>
</dbReference>
<evidence type="ECO:0000313" key="2">
    <source>
        <dbReference type="EMBL" id="GEB35272.1"/>
    </source>
</evidence>
<dbReference type="RefSeq" id="WP_122965292.1">
    <property type="nucleotide sequence ID" value="NZ_BJMH01000037.1"/>
</dbReference>
<dbReference type="CDD" id="cd00093">
    <property type="entry name" value="HTH_XRE"/>
    <property type="match status" value="1"/>
</dbReference>
<dbReference type="Proteomes" id="UP000316882">
    <property type="component" value="Unassembled WGS sequence"/>
</dbReference>
<gene>
    <name evidence="2" type="ORF">BPA01_48520</name>
</gene>
<dbReference type="GO" id="GO:0003677">
    <property type="term" value="F:DNA binding"/>
    <property type="evidence" value="ECO:0007669"/>
    <property type="project" value="InterPro"/>
</dbReference>
<dbReference type="EMBL" id="BJMH01000037">
    <property type="protein sequence ID" value="GEB35272.1"/>
    <property type="molecule type" value="Genomic_DNA"/>
</dbReference>
<keyword evidence="3" id="KW-1185">Reference proteome</keyword>
<dbReference type="InterPro" id="IPR001387">
    <property type="entry name" value="Cro/C1-type_HTH"/>
</dbReference>
<dbReference type="PROSITE" id="PS50943">
    <property type="entry name" value="HTH_CROC1"/>
    <property type="match status" value="1"/>
</dbReference>
<dbReference type="SUPFAM" id="SSF48452">
    <property type="entry name" value="TPR-like"/>
    <property type="match status" value="1"/>
</dbReference>
<protein>
    <recommendedName>
        <fullName evidence="1">HTH cro/C1-type domain-containing protein</fullName>
    </recommendedName>
</protein>
<dbReference type="SUPFAM" id="SSF47413">
    <property type="entry name" value="lambda repressor-like DNA-binding domains"/>
    <property type="match status" value="1"/>
</dbReference>
<proteinExistence type="predicted"/>
<comment type="caution">
    <text evidence="2">The sequence shown here is derived from an EMBL/GenBank/DDBJ whole genome shotgun (WGS) entry which is preliminary data.</text>
</comment>
<feature type="domain" description="HTH cro/C1-type" evidence="1">
    <location>
        <begin position="12"/>
        <end position="65"/>
    </location>
</feature>
<dbReference type="AlphaFoldDB" id="A0A4Y3PL82"/>
<dbReference type="Gene3D" id="1.25.40.10">
    <property type="entry name" value="Tetratricopeptide repeat domain"/>
    <property type="match status" value="1"/>
</dbReference>
<dbReference type="InterPro" id="IPR010982">
    <property type="entry name" value="Lambda_DNA-bd_dom_sf"/>
</dbReference>
<reference evidence="2 3" key="1">
    <citation type="submission" date="2019-06" db="EMBL/GenBank/DDBJ databases">
        <title>Whole genome shotgun sequence of Brevibacillus parabrevis NBRC 12334.</title>
        <authorList>
            <person name="Hosoyama A."/>
            <person name="Uohara A."/>
            <person name="Ohji S."/>
            <person name="Ichikawa N."/>
        </authorList>
    </citation>
    <scope>NUCLEOTIDE SEQUENCE [LARGE SCALE GENOMIC DNA]</scope>
    <source>
        <strain evidence="2 3">NBRC 12334</strain>
    </source>
</reference>
<dbReference type="InterPro" id="IPR011990">
    <property type="entry name" value="TPR-like_helical_dom_sf"/>
</dbReference>
<name>A0A4Y3PL82_BREPA</name>
<organism evidence="2 3">
    <name type="scientific">Brevibacillus parabrevis</name>
    <dbReference type="NCBI Taxonomy" id="54914"/>
    <lineage>
        <taxon>Bacteria</taxon>
        <taxon>Bacillati</taxon>
        <taxon>Bacillota</taxon>
        <taxon>Bacilli</taxon>
        <taxon>Bacillales</taxon>
        <taxon>Paenibacillaceae</taxon>
        <taxon>Brevibacillus</taxon>
    </lineage>
</organism>
<dbReference type="Pfam" id="PF13560">
    <property type="entry name" value="HTH_31"/>
    <property type="match status" value="1"/>
</dbReference>